<accession>A0ABV9VR33</accession>
<keyword evidence="2" id="KW-1185">Reference proteome</keyword>
<evidence type="ECO:0000313" key="1">
    <source>
        <dbReference type="EMBL" id="MFC4998827.1"/>
    </source>
</evidence>
<sequence>MWATFPNVRELDPVLREVLLDGVAEVVAGQPGGMVVDHYVTTLYTAERQPDARRS</sequence>
<gene>
    <name evidence="1" type="ORF">ACFPIJ_13395</name>
</gene>
<dbReference type="RefSeq" id="WP_380115070.1">
    <property type="nucleotide sequence ID" value="NZ_JBHSIU010000013.1"/>
</dbReference>
<proteinExistence type="predicted"/>
<reference evidence="2" key="1">
    <citation type="journal article" date="2019" name="Int. J. Syst. Evol. Microbiol.">
        <title>The Global Catalogue of Microorganisms (GCM) 10K type strain sequencing project: providing services to taxonomists for standard genome sequencing and annotation.</title>
        <authorList>
            <consortium name="The Broad Institute Genomics Platform"/>
            <consortium name="The Broad Institute Genome Sequencing Center for Infectious Disease"/>
            <person name="Wu L."/>
            <person name="Ma J."/>
        </authorList>
    </citation>
    <scope>NUCLEOTIDE SEQUENCE [LARGE SCALE GENOMIC DNA]</scope>
    <source>
        <strain evidence="2">CGMCC 4.7152</strain>
    </source>
</reference>
<evidence type="ECO:0000313" key="2">
    <source>
        <dbReference type="Proteomes" id="UP001595912"/>
    </source>
</evidence>
<protein>
    <submittedName>
        <fullName evidence="1">Uncharacterized protein</fullName>
    </submittedName>
</protein>
<dbReference type="EMBL" id="JBHSIU010000013">
    <property type="protein sequence ID" value="MFC4998827.1"/>
    <property type="molecule type" value="Genomic_DNA"/>
</dbReference>
<name>A0ABV9VR33_9ACTN</name>
<comment type="caution">
    <text evidence="1">The sequence shown here is derived from an EMBL/GenBank/DDBJ whole genome shotgun (WGS) entry which is preliminary data.</text>
</comment>
<dbReference type="Proteomes" id="UP001595912">
    <property type="component" value="Unassembled WGS sequence"/>
</dbReference>
<organism evidence="1 2">
    <name type="scientific">Dactylosporangium cerinum</name>
    <dbReference type="NCBI Taxonomy" id="1434730"/>
    <lineage>
        <taxon>Bacteria</taxon>
        <taxon>Bacillati</taxon>
        <taxon>Actinomycetota</taxon>
        <taxon>Actinomycetes</taxon>
        <taxon>Micromonosporales</taxon>
        <taxon>Micromonosporaceae</taxon>
        <taxon>Dactylosporangium</taxon>
    </lineage>
</organism>